<evidence type="ECO:0000256" key="10">
    <source>
        <dbReference type="PROSITE-ProRule" id="PRU01360"/>
    </source>
</evidence>
<dbReference type="Proteomes" id="UP000198901">
    <property type="component" value="Unassembled WGS sequence"/>
</dbReference>
<dbReference type="InterPro" id="IPR008969">
    <property type="entry name" value="CarboxyPept-like_regulatory"/>
</dbReference>
<keyword evidence="12" id="KW-0732">Signal</keyword>
<dbReference type="STRING" id="563176.SAMN04488090_0534"/>
<evidence type="ECO:0000259" key="13">
    <source>
        <dbReference type="SMART" id="SM00965"/>
    </source>
</evidence>
<keyword evidence="4" id="KW-0410">Iron transport</keyword>
<evidence type="ECO:0000256" key="8">
    <source>
        <dbReference type="ARBA" id="ARBA00023136"/>
    </source>
</evidence>
<comment type="subcellular location">
    <subcellularLocation>
        <location evidence="1 10">Cell outer membrane</location>
        <topology evidence="1 10">Multi-pass membrane protein</topology>
    </subcellularLocation>
</comment>
<dbReference type="NCBIfam" id="TIGR04056">
    <property type="entry name" value="OMP_RagA_SusC"/>
    <property type="match status" value="1"/>
</dbReference>
<dbReference type="Gene3D" id="2.60.40.1120">
    <property type="entry name" value="Carboxypeptidase-like, regulatory domain"/>
    <property type="match status" value="1"/>
</dbReference>
<dbReference type="Pfam" id="PF07715">
    <property type="entry name" value="Plug"/>
    <property type="match status" value="1"/>
</dbReference>
<dbReference type="InterPro" id="IPR023996">
    <property type="entry name" value="TonB-dep_OMP_SusC/RagA"/>
</dbReference>
<keyword evidence="3 10" id="KW-1134">Transmembrane beta strand</keyword>
<dbReference type="InterPro" id="IPR037066">
    <property type="entry name" value="Plug_dom_sf"/>
</dbReference>
<dbReference type="SUPFAM" id="SSF49464">
    <property type="entry name" value="Carboxypeptidase regulatory domain-like"/>
    <property type="match status" value="1"/>
</dbReference>
<dbReference type="InterPro" id="IPR000531">
    <property type="entry name" value="Beta-barrel_TonB"/>
</dbReference>
<keyword evidence="7 11" id="KW-0798">TonB box</keyword>
<keyword evidence="5 10" id="KW-0812">Transmembrane</keyword>
<evidence type="ECO:0000256" key="9">
    <source>
        <dbReference type="ARBA" id="ARBA00023237"/>
    </source>
</evidence>
<dbReference type="AlphaFoldDB" id="A0A1G9IM43"/>
<comment type="similarity">
    <text evidence="10 11">Belongs to the TonB-dependent receptor family.</text>
</comment>
<gene>
    <name evidence="14" type="ORF">SAMN04488090_0534</name>
</gene>
<evidence type="ECO:0000313" key="15">
    <source>
        <dbReference type="Proteomes" id="UP000198901"/>
    </source>
</evidence>
<evidence type="ECO:0000256" key="1">
    <source>
        <dbReference type="ARBA" id="ARBA00004571"/>
    </source>
</evidence>
<proteinExistence type="inferred from homology"/>
<dbReference type="GO" id="GO:0006826">
    <property type="term" value="P:iron ion transport"/>
    <property type="evidence" value="ECO:0007669"/>
    <property type="project" value="UniProtKB-KW"/>
</dbReference>
<sequence length="1112" mass="120927">MKKSLRGSAFVVQAMRISVCHLLLVLFCSSFALAHDSEAQELLRQRVSLQVHDQSLKKVLTAIEKQTAVKFLYRADLVENLPAVTLQVTDKPLDQVLEQLLAPGALTYTVSGRQIVLGARPRVETPQDRPQARPIRGRVTAAENGEGIPGVNVLIKGTSRGITTGANGSFQLDIPEEEGTTLVFSYVGYESQEVAVGKQTELTVALKQNTQSLRELVVVGYGTQTRQNLTSAISTVKPGEMNVGAIADVGQLLQGKVPGLNISASGDPNSNAAVILRGASTLNSSQGPFYVIDGIPGADISTIAPDDIASIDVLKDAAATAIYGNRAANGVILVTTKRGKKGQMQISYHGYVGIEKVSNQLDVMNADQLRGFLTKNNLSFSPADDKGANTNWQDAVQRSTAISHNHNLSLGGGTEHSTYSMSLNYLDKQGILQGSSLNRVIARLSMEQSAFNDKLKLGLTVTNSSSNANNTPMRNNVLLQMINHLPVSPIRNADGSYFENFINTGYFNPVAMVEQGKDNTKNNNLTGAFTAHLNLPFGLSYDLNVSYQRLSSMHGEYYGAYYSQYNSANFYNNPDPPATKILVNFGTNGSALRNTYQNTSKIVESFLTWNRTFGDHSINAVVGYSYQGNVYGDGFQTTSTNFPVDNISYNNLSLSNPYAISSYRINFGADGIYQETKLISDFGRLNYNFKEKYLLQASIRRDGSSVFGANHHWGYFPAAGVAWRVSQEGFMKNQSTFDDLKLRASYGVTGNSSGFNAYTAQVISGSLGTYYYNGVQTAAYGPTQASNADLQWEKTATTNIGVDFSLLKGKISGSVEWYDKNTTGMIYSYRVDPVKVPSGSIVANGGSMNNKGIEVSLGATPVKAGRFSWSTNLNLAHNVNKITSLTNPLFAGGDSTRLTQPDGGGQTNSTLQILKAGKPLGQFFTIEYAGKNDQGVSQYYTKNGGLTTTPSIGVDYRYAGSPQPKLLVGWTNSFRYGNFDLNIFFRGVFGNKIFNATRADLFRPSTAQYSNILVEAGNESIKDVNAYKYSTRFIEDGSYVRLDNATLGYNFRNLGPSVRSVRFYATVNNAFVLTKYKGIDPEVNQGGIAPGVDSNNFYPKTRTLLFGVNVSF</sequence>
<dbReference type="GO" id="GO:0009279">
    <property type="term" value="C:cell outer membrane"/>
    <property type="evidence" value="ECO:0007669"/>
    <property type="project" value="UniProtKB-SubCell"/>
</dbReference>
<dbReference type="InterPro" id="IPR023997">
    <property type="entry name" value="TonB-dep_OMP_SusC/RagA_CS"/>
</dbReference>
<evidence type="ECO:0000256" key="7">
    <source>
        <dbReference type="ARBA" id="ARBA00023077"/>
    </source>
</evidence>
<feature type="domain" description="Secretin/TonB short N-terminal" evidence="13">
    <location>
        <begin position="69"/>
        <end position="120"/>
    </location>
</feature>
<keyword evidence="8 10" id="KW-0472">Membrane</keyword>
<name>A0A1G9IM43_9BACT</name>
<feature type="chain" id="PRO_5011597894" evidence="12">
    <location>
        <begin position="35"/>
        <end position="1112"/>
    </location>
</feature>
<keyword evidence="9 10" id="KW-0998">Cell outer membrane</keyword>
<accession>A0A1G9IM43</accession>
<evidence type="ECO:0000256" key="4">
    <source>
        <dbReference type="ARBA" id="ARBA00022496"/>
    </source>
</evidence>
<dbReference type="Gene3D" id="3.55.50.30">
    <property type="match status" value="1"/>
</dbReference>
<keyword evidence="2 10" id="KW-0813">Transport</keyword>
<keyword evidence="4" id="KW-0406">Ion transport</keyword>
<dbReference type="InterPro" id="IPR039426">
    <property type="entry name" value="TonB-dep_rcpt-like"/>
</dbReference>
<evidence type="ECO:0000313" key="14">
    <source>
        <dbReference type="EMBL" id="SDL26156.1"/>
    </source>
</evidence>
<dbReference type="RefSeq" id="WP_218126578.1">
    <property type="nucleotide sequence ID" value="NZ_FNGS01000001.1"/>
</dbReference>
<dbReference type="Pfam" id="PF00593">
    <property type="entry name" value="TonB_dep_Rec_b-barrel"/>
    <property type="match status" value="1"/>
</dbReference>
<organism evidence="14 15">
    <name type="scientific">Siphonobacter aquaeclarae</name>
    <dbReference type="NCBI Taxonomy" id="563176"/>
    <lineage>
        <taxon>Bacteria</taxon>
        <taxon>Pseudomonadati</taxon>
        <taxon>Bacteroidota</taxon>
        <taxon>Cytophagia</taxon>
        <taxon>Cytophagales</taxon>
        <taxon>Cytophagaceae</taxon>
        <taxon>Siphonobacter</taxon>
    </lineage>
</organism>
<dbReference type="SMART" id="SM00965">
    <property type="entry name" value="STN"/>
    <property type="match status" value="1"/>
</dbReference>
<evidence type="ECO:0000256" key="2">
    <source>
        <dbReference type="ARBA" id="ARBA00022448"/>
    </source>
</evidence>
<feature type="signal peptide" evidence="12">
    <location>
        <begin position="1"/>
        <end position="34"/>
    </location>
</feature>
<dbReference type="Pfam" id="PF13715">
    <property type="entry name" value="CarbopepD_reg_2"/>
    <property type="match status" value="1"/>
</dbReference>
<dbReference type="PROSITE" id="PS52016">
    <property type="entry name" value="TONB_DEPENDENT_REC_3"/>
    <property type="match status" value="1"/>
</dbReference>
<dbReference type="Gene3D" id="2.170.130.10">
    <property type="entry name" value="TonB-dependent receptor, plug domain"/>
    <property type="match status" value="1"/>
</dbReference>
<keyword evidence="15" id="KW-1185">Reference proteome</keyword>
<evidence type="ECO:0000256" key="3">
    <source>
        <dbReference type="ARBA" id="ARBA00022452"/>
    </source>
</evidence>
<keyword evidence="6" id="KW-0408">Iron</keyword>
<evidence type="ECO:0000256" key="6">
    <source>
        <dbReference type="ARBA" id="ARBA00023004"/>
    </source>
</evidence>
<dbReference type="InterPro" id="IPR036942">
    <property type="entry name" value="Beta-barrel_TonB_sf"/>
</dbReference>
<reference evidence="14 15" key="1">
    <citation type="submission" date="2016-10" db="EMBL/GenBank/DDBJ databases">
        <authorList>
            <person name="de Groot N.N."/>
        </authorList>
    </citation>
    <scope>NUCLEOTIDE SEQUENCE [LARGE SCALE GENOMIC DNA]</scope>
    <source>
        <strain evidence="14 15">DSM 21668</strain>
    </source>
</reference>
<evidence type="ECO:0000256" key="11">
    <source>
        <dbReference type="RuleBase" id="RU003357"/>
    </source>
</evidence>
<dbReference type="Gene3D" id="2.40.170.20">
    <property type="entry name" value="TonB-dependent receptor, beta-barrel domain"/>
    <property type="match status" value="1"/>
</dbReference>
<dbReference type="InterPro" id="IPR012910">
    <property type="entry name" value="Plug_dom"/>
</dbReference>
<dbReference type="SUPFAM" id="SSF56935">
    <property type="entry name" value="Porins"/>
    <property type="match status" value="1"/>
</dbReference>
<evidence type="ECO:0000256" key="12">
    <source>
        <dbReference type="SAM" id="SignalP"/>
    </source>
</evidence>
<protein>
    <submittedName>
        <fullName evidence="14">Iron complex outermembrane recepter protein</fullName>
    </submittedName>
</protein>
<dbReference type="Pfam" id="PF07660">
    <property type="entry name" value="STN"/>
    <property type="match status" value="1"/>
</dbReference>
<dbReference type="EMBL" id="FNGS01000001">
    <property type="protein sequence ID" value="SDL26156.1"/>
    <property type="molecule type" value="Genomic_DNA"/>
</dbReference>
<dbReference type="NCBIfam" id="TIGR04057">
    <property type="entry name" value="SusC_RagA_signa"/>
    <property type="match status" value="1"/>
</dbReference>
<dbReference type="InterPro" id="IPR011662">
    <property type="entry name" value="Secretin/TonB_short_N"/>
</dbReference>
<evidence type="ECO:0000256" key="5">
    <source>
        <dbReference type="ARBA" id="ARBA00022692"/>
    </source>
</evidence>